<dbReference type="Gene3D" id="1.10.150.390">
    <property type="match status" value="1"/>
</dbReference>
<dbReference type="AlphaFoldDB" id="A0A0G1UAQ4"/>
<dbReference type="EMBL" id="LCPF01000003">
    <property type="protein sequence ID" value="KKU91204.1"/>
    <property type="molecule type" value="Genomic_DNA"/>
</dbReference>
<feature type="binding site" evidence="7">
    <location>
        <position position="908"/>
    </location>
    <ligand>
        <name>Zn(2+)</name>
        <dbReference type="ChEBI" id="CHEBI:29105"/>
        <label>2</label>
    </ligand>
</feature>
<name>A0A0G1UAQ4_9BACT</name>
<comment type="catalytic activity">
    <reaction evidence="6 7 8">
        <text>RNA(n) + a ribonucleoside 5'-triphosphate = RNA(n+1) + diphosphate</text>
        <dbReference type="Rhea" id="RHEA:21248"/>
        <dbReference type="Rhea" id="RHEA-COMP:14527"/>
        <dbReference type="Rhea" id="RHEA-COMP:17342"/>
        <dbReference type="ChEBI" id="CHEBI:33019"/>
        <dbReference type="ChEBI" id="CHEBI:61557"/>
        <dbReference type="ChEBI" id="CHEBI:140395"/>
        <dbReference type="EC" id="2.7.7.6"/>
    </reaction>
</comment>
<keyword evidence="2 7" id="KW-0808">Transferase</keyword>
<dbReference type="GO" id="GO:0006351">
    <property type="term" value="P:DNA-templated transcription"/>
    <property type="evidence" value="ECO:0007669"/>
    <property type="project" value="UniProtKB-UniRule"/>
</dbReference>
<comment type="function">
    <text evidence="7 8">DNA-dependent RNA polymerase catalyzes the transcription of DNA into RNA using the four ribonucleoside triphosphates as substrates.</text>
</comment>
<dbReference type="Pfam" id="PF04998">
    <property type="entry name" value="RNA_pol_Rpb1_5"/>
    <property type="match status" value="1"/>
</dbReference>
<dbReference type="HAMAP" id="MF_01322">
    <property type="entry name" value="RNApol_bact_RpoC"/>
    <property type="match status" value="1"/>
</dbReference>
<evidence type="ECO:0000313" key="10">
    <source>
        <dbReference type="EMBL" id="KKU91204.1"/>
    </source>
</evidence>
<dbReference type="Gene3D" id="4.10.860.120">
    <property type="entry name" value="RNA polymerase II, clamp domain"/>
    <property type="match status" value="1"/>
</dbReference>
<evidence type="ECO:0000256" key="5">
    <source>
        <dbReference type="ARBA" id="ARBA00023163"/>
    </source>
</evidence>
<dbReference type="InterPro" id="IPR012754">
    <property type="entry name" value="DNA-dir_RpoC_beta_prime_bact"/>
</dbReference>
<evidence type="ECO:0000256" key="6">
    <source>
        <dbReference type="ARBA" id="ARBA00048552"/>
    </source>
</evidence>
<evidence type="ECO:0000259" key="9">
    <source>
        <dbReference type="SMART" id="SM00663"/>
    </source>
</evidence>
<dbReference type="PATRIC" id="fig|1618660.3.peg.553"/>
<feature type="binding site" evidence="7">
    <location>
        <position position="901"/>
    </location>
    <ligand>
        <name>Zn(2+)</name>
        <dbReference type="ChEBI" id="CHEBI:29105"/>
        <label>2</label>
    </ligand>
</feature>
<dbReference type="PANTHER" id="PTHR19376">
    <property type="entry name" value="DNA-DIRECTED RNA POLYMERASE"/>
    <property type="match status" value="1"/>
</dbReference>
<dbReference type="InterPro" id="IPR007081">
    <property type="entry name" value="RNA_pol_Rpb1_5"/>
</dbReference>
<comment type="similarity">
    <text evidence="7 8">Belongs to the RNA polymerase beta' chain family.</text>
</comment>
<dbReference type="InterPro" id="IPR042102">
    <property type="entry name" value="RNA_pol_Rpb1_3_sf"/>
</dbReference>
<evidence type="ECO:0000256" key="3">
    <source>
        <dbReference type="ARBA" id="ARBA00022695"/>
    </source>
</evidence>
<dbReference type="GO" id="GO:0000287">
    <property type="term" value="F:magnesium ion binding"/>
    <property type="evidence" value="ECO:0007669"/>
    <property type="project" value="UniProtKB-UniRule"/>
</dbReference>
<feature type="binding site" evidence="7">
    <location>
        <position position="78"/>
    </location>
    <ligand>
        <name>Zn(2+)</name>
        <dbReference type="ChEBI" id="CHEBI:29105"/>
        <label>1</label>
    </ligand>
</feature>
<keyword evidence="4 7" id="KW-0479">Metal-binding</keyword>
<feature type="binding site" evidence="7">
    <location>
        <position position="62"/>
    </location>
    <ligand>
        <name>Zn(2+)</name>
        <dbReference type="ChEBI" id="CHEBI:29105"/>
        <label>1</label>
    </ligand>
</feature>
<dbReference type="InterPro" id="IPR000722">
    <property type="entry name" value="RNA_pol_asu"/>
</dbReference>
<dbReference type="InterPro" id="IPR044893">
    <property type="entry name" value="RNA_pol_Rpb1_clamp_domain"/>
</dbReference>
<dbReference type="CDD" id="cd02655">
    <property type="entry name" value="RNAP_beta'_C"/>
    <property type="match status" value="1"/>
</dbReference>
<evidence type="ECO:0000313" key="11">
    <source>
        <dbReference type="Proteomes" id="UP000034956"/>
    </source>
</evidence>
<dbReference type="SUPFAM" id="SSF64484">
    <property type="entry name" value="beta and beta-prime subunits of DNA dependent RNA-polymerase"/>
    <property type="match status" value="1"/>
</dbReference>
<evidence type="ECO:0000256" key="4">
    <source>
        <dbReference type="ARBA" id="ARBA00022723"/>
    </source>
</evidence>
<dbReference type="Pfam" id="PF04983">
    <property type="entry name" value="RNA_pol_Rpb1_3"/>
    <property type="match status" value="1"/>
</dbReference>
<dbReference type="InterPro" id="IPR007083">
    <property type="entry name" value="RNA_pol_Rpb1_4"/>
</dbReference>
<dbReference type="CDD" id="cd01609">
    <property type="entry name" value="RNAP_beta'_N"/>
    <property type="match status" value="1"/>
</dbReference>
<comment type="cofactor">
    <cofactor evidence="7">
        <name>Mg(2+)</name>
        <dbReference type="ChEBI" id="CHEBI:18420"/>
    </cofactor>
    <text evidence="7">Binds 1 Mg(2+) ion per subunit.</text>
</comment>
<dbReference type="GO" id="GO:0003677">
    <property type="term" value="F:DNA binding"/>
    <property type="evidence" value="ECO:0007669"/>
    <property type="project" value="UniProtKB-UniRule"/>
</dbReference>
<feature type="binding site" evidence="7">
    <location>
        <position position="911"/>
    </location>
    <ligand>
        <name>Zn(2+)</name>
        <dbReference type="ChEBI" id="CHEBI:29105"/>
        <label>2</label>
    </ligand>
</feature>
<protein>
    <recommendedName>
        <fullName evidence="7">DNA-directed RNA polymerase subunit beta'</fullName>
        <shortName evidence="7">RNAP subunit beta'</shortName>
        <ecNumber evidence="7">2.7.7.6</ecNumber>
    </recommendedName>
    <alternativeName>
        <fullName evidence="7">RNA polymerase subunit beta'</fullName>
    </alternativeName>
    <alternativeName>
        <fullName evidence="7">Transcriptase subunit beta'</fullName>
    </alternativeName>
</protein>
<dbReference type="Pfam" id="PF05000">
    <property type="entry name" value="RNA_pol_Rpb1_4"/>
    <property type="match status" value="1"/>
</dbReference>
<feature type="binding site" evidence="7">
    <location>
        <position position="60"/>
    </location>
    <ligand>
        <name>Zn(2+)</name>
        <dbReference type="ChEBI" id="CHEBI:29105"/>
        <label>1</label>
    </ligand>
</feature>
<dbReference type="GO" id="GO:0008270">
    <property type="term" value="F:zinc ion binding"/>
    <property type="evidence" value="ECO:0007669"/>
    <property type="project" value="UniProtKB-UniRule"/>
</dbReference>
<dbReference type="InterPro" id="IPR045867">
    <property type="entry name" value="DNA-dir_RpoC_beta_prime"/>
</dbReference>
<proteinExistence type="inferred from homology"/>
<dbReference type="Pfam" id="PF00623">
    <property type="entry name" value="RNA_pol_Rpb1_2"/>
    <property type="match status" value="2"/>
</dbReference>
<dbReference type="GO" id="GO:0003899">
    <property type="term" value="F:DNA-directed RNA polymerase activity"/>
    <property type="evidence" value="ECO:0007669"/>
    <property type="project" value="UniProtKB-UniRule"/>
</dbReference>
<dbReference type="Gene3D" id="2.40.50.100">
    <property type="match status" value="1"/>
</dbReference>
<dbReference type="Gene3D" id="2.40.40.20">
    <property type="match status" value="1"/>
</dbReference>
<keyword evidence="5 7" id="KW-0804">Transcription</keyword>
<dbReference type="Gene3D" id="1.10.132.30">
    <property type="match status" value="1"/>
</dbReference>
<feature type="binding site" evidence="7">
    <location>
        <position position="507"/>
    </location>
    <ligand>
        <name>Mg(2+)</name>
        <dbReference type="ChEBI" id="CHEBI:18420"/>
    </ligand>
</feature>
<dbReference type="InterPro" id="IPR006592">
    <property type="entry name" value="RNA_pol_N"/>
</dbReference>
<comment type="subunit">
    <text evidence="7">The RNAP catalytic core consists of 2 alpha, 1 beta, 1 beta' and 1 omega subunit. When a sigma factor is associated with the core the holoenzyme is formed, which can initiate transcription.</text>
</comment>
<comment type="cofactor">
    <cofactor evidence="7">
        <name>Zn(2+)</name>
        <dbReference type="ChEBI" id="CHEBI:29105"/>
    </cofactor>
    <text evidence="7">Binds 2 Zn(2+) ions per subunit.</text>
</comment>
<dbReference type="PANTHER" id="PTHR19376:SF54">
    <property type="entry name" value="DNA-DIRECTED RNA POLYMERASE SUBUNIT BETA"/>
    <property type="match status" value="1"/>
</dbReference>
<sequence length="1224" mass="136815">MEKSLDLKTISIKVASPDDILKWSHGEVIKPETLNYRTQRPEKDGLFSERIFGPTKDYECYCGKYKKIRYKGIICEKCGVEVTRSVVRRERMGHVNLAAPVVHIWFLKTVPSKIGLLLDISVAKLEKVVYYAAYIVTSVNVEAKERALKSIKREFRSLKETTVAEPKTAKKAKGKKTATETLEESKERSEDILALLKPGLILTESEYYSLSESFGDVFEADRGASAVRKILEQIDLGKTIKDIVKELETVKDPNREKRLLHRLRLAKSLLKSEIRPEWMVLTVLPVLPPELRPMVPLDGGRYATADLNDLYRRVINRNNRLKKLMELKSPEVIITNEKRMLQEAVDALIDNSTSLGSQMLSARRRPLRSLADMLKGKQGRFRQNLLGKRVDYSGRSVIVVGPELKLNECGLPKKLALELFRPFVINQIIDRNLAYNIKQANRLIEQGPPEIWAILEDVMEHRKVFLNRAPTLHRLGIQAFKPVLIEDLAIRIPPLVCAAFNADFDGDQMAVHLPLTFEAQYEAAELMDAGRNLLKPASGDPIVTPTQDIVLGCYFLTGMRPGAKGEGKALANYEEATLAYDNGIIDLHAKIKLPVQGEVIETTYGRLIFNGVLPADFGFVNEHLNKKAISRIVAKVIEQYGIAETHKYLDKIQSLGFSYATLSSISWGMNDMVVPKEKIAIIETGTKAVALIEIQYHEGLLTYDERQERIVAVWNDIRKKVAELVAKSLDKQNPVHAIIDSGARGNWNQTNQIMGMKGMVANPKGEIIELPVRSSFKEGLSVLEYFISTHGARKGSTDTALKTATAGYLTRRLVDVAQDLIIKEEDCHTTEGLEVLRSESEDLAGYDYNFAARIYSRVSLEDVRIDRKLVVRAGEIISREAAKKIQESKIEKVLVRSPIKCKTFYGICAACYGLDLSKNKLINVGEAVGIVAAQSIGEPGTQLTMRTFHVGGVAGVDITHGLPRVEEIFEARPPKGKAVIAKAEGTVNSIETRGSVKNIKIKEITAKAKKIKKTLTEYLVPASLTILVKEGDKVTKGQPLSEGPMDLKELMDYQDIDAVQRYIIKEVQKIYAPEASIHDKHIETIVRQMFSRITITEPGETELMVGEVVEKSKFLEVNKEMRKAKKNMAKGTERVLGISRVALSTESFLSAASFQETSRVLVNAAVSGKVDKLRGLKENVIIGKLIPVGMSEISEEQLRPLREKLMPPKPIEEVPVATQTETQI</sequence>
<feature type="binding site" evidence="7">
    <location>
        <position position="503"/>
    </location>
    <ligand>
        <name>Mg(2+)</name>
        <dbReference type="ChEBI" id="CHEBI:18420"/>
    </ligand>
</feature>
<dbReference type="EC" id="2.7.7.6" evidence="7"/>
<dbReference type="Proteomes" id="UP000034956">
    <property type="component" value="Unassembled WGS sequence"/>
</dbReference>
<comment type="caution">
    <text evidence="10">The sequence shown here is derived from an EMBL/GenBank/DDBJ whole genome shotgun (WGS) entry which is preliminary data.</text>
</comment>
<feature type="domain" description="RNA polymerase N-terminal" evidence="9">
    <location>
        <begin position="277"/>
        <end position="557"/>
    </location>
</feature>
<dbReference type="InterPro" id="IPR007080">
    <property type="entry name" value="RNA_pol_Rpb1_1"/>
</dbReference>
<dbReference type="GO" id="GO:0000428">
    <property type="term" value="C:DNA-directed RNA polymerase complex"/>
    <property type="evidence" value="ECO:0007669"/>
    <property type="project" value="UniProtKB-KW"/>
</dbReference>
<dbReference type="Pfam" id="PF04997">
    <property type="entry name" value="RNA_pol_Rpb1_1"/>
    <property type="match status" value="1"/>
</dbReference>
<feature type="binding site" evidence="7">
    <location>
        <position position="827"/>
    </location>
    <ligand>
        <name>Zn(2+)</name>
        <dbReference type="ChEBI" id="CHEBI:29105"/>
        <label>2</label>
    </ligand>
</feature>
<evidence type="ECO:0000256" key="2">
    <source>
        <dbReference type="ARBA" id="ARBA00022679"/>
    </source>
</evidence>
<dbReference type="Gene3D" id="1.10.274.100">
    <property type="entry name" value="RNA polymerase Rpb1, domain 3"/>
    <property type="match status" value="2"/>
</dbReference>
<evidence type="ECO:0000256" key="7">
    <source>
        <dbReference type="HAMAP-Rule" id="MF_01322"/>
    </source>
</evidence>
<dbReference type="SMART" id="SM00663">
    <property type="entry name" value="RPOLA_N"/>
    <property type="match status" value="1"/>
</dbReference>
<keyword evidence="3 7" id="KW-0548">Nucleotidyltransferase</keyword>
<feature type="binding site" evidence="7">
    <location>
        <position position="75"/>
    </location>
    <ligand>
        <name>Zn(2+)</name>
        <dbReference type="ChEBI" id="CHEBI:29105"/>
        <label>1</label>
    </ligand>
</feature>
<feature type="binding site" evidence="7">
    <location>
        <position position="505"/>
    </location>
    <ligand>
        <name>Mg(2+)</name>
        <dbReference type="ChEBI" id="CHEBI:18420"/>
    </ligand>
</feature>
<evidence type="ECO:0000256" key="8">
    <source>
        <dbReference type="RuleBase" id="RU004279"/>
    </source>
</evidence>
<dbReference type="InterPro" id="IPR007066">
    <property type="entry name" value="RNA_pol_Rpb1_3"/>
</dbReference>
<keyword evidence="7" id="KW-0862">Zinc</keyword>
<dbReference type="NCBIfam" id="TIGR02386">
    <property type="entry name" value="rpoC_TIGR"/>
    <property type="match status" value="1"/>
</dbReference>
<gene>
    <name evidence="7" type="primary">rpoC</name>
    <name evidence="10" type="ORF">UY23_C0003G0042</name>
</gene>
<evidence type="ECO:0000256" key="1">
    <source>
        <dbReference type="ARBA" id="ARBA00022478"/>
    </source>
</evidence>
<keyword evidence="7" id="KW-0460">Magnesium</keyword>
<dbReference type="Gene3D" id="1.10.1790.20">
    <property type="match status" value="1"/>
</dbReference>
<organism evidence="10 11">
    <name type="scientific">Candidatus Jorgensenbacteria bacterium GW2011_GWA1_48_11</name>
    <dbReference type="NCBI Taxonomy" id="1618660"/>
    <lineage>
        <taxon>Bacteria</taxon>
        <taxon>Candidatus Joergenseniibacteriota</taxon>
    </lineage>
</organism>
<dbReference type="InterPro" id="IPR038120">
    <property type="entry name" value="Rpb1_funnel_sf"/>
</dbReference>
<reference evidence="10 11" key="1">
    <citation type="journal article" date="2015" name="Nature">
        <title>rRNA introns, odd ribosomes, and small enigmatic genomes across a large radiation of phyla.</title>
        <authorList>
            <person name="Brown C.T."/>
            <person name="Hug L.A."/>
            <person name="Thomas B.C."/>
            <person name="Sharon I."/>
            <person name="Castelle C.J."/>
            <person name="Singh A."/>
            <person name="Wilkins M.J."/>
            <person name="Williams K.H."/>
            <person name="Banfield J.F."/>
        </authorList>
    </citation>
    <scope>NUCLEOTIDE SEQUENCE [LARGE SCALE GENOMIC DNA]</scope>
</reference>
<accession>A0A0G1UAQ4</accession>
<keyword evidence="1 7" id="KW-0240">DNA-directed RNA polymerase</keyword>
<dbReference type="Gene3D" id="1.10.40.90">
    <property type="match status" value="1"/>
</dbReference>